<dbReference type="KEGG" id="pth:PTH_0769"/>
<accession>A5D473</accession>
<gene>
    <name evidence="2" type="ordered locus">PTH_0769</name>
</gene>
<dbReference type="Proteomes" id="UP000006556">
    <property type="component" value="Chromosome"/>
</dbReference>
<dbReference type="Gene3D" id="2.120.10.30">
    <property type="entry name" value="TolB, C-terminal domain"/>
    <property type="match status" value="1"/>
</dbReference>
<protein>
    <submittedName>
        <fullName evidence="2">Hypothetical membrane protein</fullName>
    </submittedName>
</protein>
<keyword evidence="3" id="KW-1185">Reference proteome</keyword>
<dbReference type="STRING" id="370438.PTH_0769"/>
<feature type="transmembrane region" description="Helical" evidence="1">
    <location>
        <begin position="108"/>
        <end position="126"/>
    </location>
</feature>
<evidence type="ECO:0000313" key="2">
    <source>
        <dbReference type="EMBL" id="BAF58950.1"/>
    </source>
</evidence>
<name>A5D473_PELTS</name>
<proteinExistence type="predicted"/>
<dbReference type="Pfam" id="PF07676">
    <property type="entry name" value="PD40"/>
    <property type="match status" value="1"/>
</dbReference>
<dbReference type="InterPro" id="IPR011042">
    <property type="entry name" value="6-blade_b-propeller_TolB-like"/>
</dbReference>
<dbReference type="eggNOG" id="COG0823">
    <property type="taxonomic scope" value="Bacteria"/>
</dbReference>
<evidence type="ECO:0000313" key="3">
    <source>
        <dbReference type="Proteomes" id="UP000006556"/>
    </source>
</evidence>
<keyword evidence="1" id="KW-1133">Transmembrane helix</keyword>
<dbReference type="SUPFAM" id="SSF82171">
    <property type="entry name" value="DPP6 N-terminal domain-like"/>
    <property type="match status" value="1"/>
</dbReference>
<dbReference type="EMBL" id="AP009389">
    <property type="protein sequence ID" value="BAF58950.1"/>
    <property type="molecule type" value="Genomic_DNA"/>
</dbReference>
<organism evidence="2 3">
    <name type="scientific">Pelotomaculum thermopropionicum (strain DSM 13744 / JCM 10971 / SI)</name>
    <dbReference type="NCBI Taxonomy" id="370438"/>
    <lineage>
        <taxon>Bacteria</taxon>
        <taxon>Bacillati</taxon>
        <taxon>Bacillota</taxon>
        <taxon>Clostridia</taxon>
        <taxon>Eubacteriales</taxon>
        <taxon>Desulfotomaculaceae</taxon>
        <taxon>Pelotomaculum</taxon>
    </lineage>
</organism>
<evidence type="ECO:0000256" key="1">
    <source>
        <dbReference type="SAM" id="Phobius"/>
    </source>
</evidence>
<keyword evidence="1" id="KW-0812">Transmembrane</keyword>
<reference evidence="3" key="1">
    <citation type="journal article" date="2008" name="Genome Res.">
        <title>The genome of Pelotomaculum thermopropionicum reveals niche-associated evolution in anaerobic microbiota.</title>
        <authorList>
            <person name="Kosaka T."/>
            <person name="Kato S."/>
            <person name="Shimoyama T."/>
            <person name="Ishii S."/>
            <person name="Abe T."/>
            <person name="Watanabe K."/>
        </authorList>
    </citation>
    <scope>NUCLEOTIDE SEQUENCE [LARGE SCALE GENOMIC DNA]</scope>
    <source>
        <strain evidence="3">DSM 13744 / JCM 10971 / SI</strain>
    </source>
</reference>
<sequence>MKELPGGDRKNGKELGKVTPLNVYCDNGENRPEPAPGGGSLGELLDHMRRVRQAIPVNERLREELRARLTGMQADIGENQSPAASAAAGEGGTVSLFAGDGRGRRPKYLWLFPAALLLVAVYWMWWSAAAPKTLEAGPTREISRFWLEDTPLDFACVPGGRGFLAVRGGSLHLLDQYGNQTGTVKPPGGQSYASPALSGAGDKLALVRRHEAGGEEIITAVMPSVPLEPGAAQLVETALARAEVLLKVEQGKSLSGLAWSPDGQTLACSLSGPGGENEIYLLAKGREPVSLGAGRHPAWAPDGSRLVVERIGGSGQPELWLTGPGGGEARLTEGERPAWSPRGYLAFIRVKTTERVLTYSPDGSPLFTVQQRQGEIRAINAGRKGDLLLKQPDGRMLLGDRLLLAPDTRPGGEELNWLRRLESEGVREPRALLLEPLSNFQDINFSPDGKTLLVARRDGGTVALVQVGLHERLTRWGDR</sequence>
<dbReference type="InterPro" id="IPR011659">
    <property type="entry name" value="WD40"/>
</dbReference>
<dbReference type="AlphaFoldDB" id="A5D473"/>
<keyword evidence="1" id="KW-0472">Membrane</keyword>
<dbReference type="HOGENOM" id="CLU_557512_0_0_9"/>